<dbReference type="RefSeq" id="WP_212688663.1">
    <property type="nucleotide sequence ID" value="NZ_JAGSPN010000011.1"/>
</dbReference>
<dbReference type="Pfam" id="PF00378">
    <property type="entry name" value="ECH_1"/>
    <property type="match status" value="1"/>
</dbReference>
<sequence>MSIRLEIQDQVARILISHPARMNALGETQIRQLEQISRELAAQQGLRVILLKAEGEVFGAGGDMRGLAQEAALSPQRLAEATAVFAASMLRLQQLPAIMIAGVHGYVGGSSFAMMNFADIVIAARFTRFNTGYMRFASGPDGAMSWWLPLLAGYRQALQWLLLAENLTPEELQTAGLINLIVPDEQLHDVLEKMAARILRTPPQCVAAVKKLLLASQTNNIEQQIAMETGVMTELAGSPDFQEGVRAFAEKRAPRFDQGQGR</sequence>
<dbReference type="PANTHER" id="PTHR42964:SF1">
    <property type="entry name" value="POLYKETIDE BIOSYNTHESIS ENOYL-COA HYDRATASE PKSH-RELATED"/>
    <property type="match status" value="1"/>
</dbReference>
<organism evidence="2 3">
    <name type="scientific">Undibacterium luofuense</name>
    <dbReference type="NCBI Taxonomy" id="2828733"/>
    <lineage>
        <taxon>Bacteria</taxon>
        <taxon>Pseudomonadati</taxon>
        <taxon>Pseudomonadota</taxon>
        <taxon>Betaproteobacteria</taxon>
        <taxon>Burkholderiales</taxon>
        <taxon>Oxalobacteraceae</taxon>
        <taxon>Undibacterium</taxon>
    </lineage>
</organism>
<dbReference type="EMBL" id="JAGSPN010000011">
    <property type="protein sequence ID" value="MBR7783387.1"/>
    <property type="molecule type" value="Genomic_DNA"/>
</dbReference>
<evidence type="ECO:0000313" key="2">
    <source>
        <dbReference type="EMBL" id="MBR7783387.1"/>
    </source>
</evidence>
<accession>A0A941I617</accession>
<dbReference type="CDD" id="cd06558">
    <property type="entry name" value="crotonase-like"/>
    <property type="match status" value="1"/>
</dbReference>
<dbReference type="PANTHER" id="PTHR42964">
    <property type="entry name" value="ENOYL-COA HYDRATASE"/>
    <property type="match status" value="1"/>
</dbReference>
<dbReference type="InterPro" id="IPR014748">
    <property type="entry name" value="Enoyl-CoA_hydra_C"/>
</dbReference>
<dbReference type="InterPro" id="IPR001753">
    <property type="entry name" value="Enoyl-CoA_hydra/iso"/>
</dbReference>
<evidence type="ECO:0000256" key="1">
    <source>
        <dbReference type="ARBA" id="ARBA00005254"/>
    </source>
</evidence>
<protein>
    <submittedName>
        <fullName evidence="2">Enoyl-CoA hydratase/isomerase family protein</fullName>
    </submittedName>
</protein>
<dbReference type="GO" id="GO:0003824">
    <property type="term" value="F:catalytic activity"/>
    <property type="evidence" value="ECO:0007669"/>
    <property type="project" value="UniProtKB-ARBA"/>
</dbReference>
<dbReference type="InterPro" id="IPR029045">
    <property type="entry name" value="ClpP/crotonase-like_dom_sf"/>
</dbReference>
<dbReference type="Gene3D" id="1.10.12.10">
    <property type="entry name" value="Lyase 2-enoyl-coa Hydratase, Chain A, domain 2"/>
    <property type="match status" value="1"/>
</dbReference>
<dbReference type="Gene3D" id="3.90.226.10">
    <property type="entry name" value="2-enoyl-CoA Hydratase, Chain A, domain 1"/>
    <property type="match status" value="1"/>
</dbReference>
<reference evidence="2" key="1">
    <citation type="submission" date="2021-04" db="EMBL/GenBank/DDBJ databases">
        <title>novel species isolated from subtropical streams in China.</title>
        <authorList>
            <person name="Lu H."/>
        </authorList>
    </citation>
    <scope>NUCLEOTIDE SEQUENCE</scope>
    <source>
        <strain evidence="2">LFS511W</strain>
    </source>
</reference>
<name>A0A941I617_9BURK</name>
<comment type="caution">
    <text evidence="2">The sequence shown here is derived from an EMBL/GenBank/DDBJ whole genome shotgun (WGS) entry which is preliminary data.</text>
</comment>
<gene>
    <name evidence="2" type="ORF">KDM89_14680</name>
</gene>
<comment type="similarity">
    <text evidence="1">Belongs to the enoyl-CoA hydratase/isomerase family.</text>
</comment>
<keyword evidence="3" id="KW-1185">Reference proteome</keyword>
<dbReference type="Proteomes" id="UP000680067">
    <property type="component" value="Unassembled WGS sequence"/>
</dbReference>
<dbReference type="SUPFAM" id="SSF52096">
    <property type="entry name" value="ClpP/crotonase"/>
    <property type="match status" value="1"/>
</dbReference>
<dbReference type="AlphaFoldDB" id="A0A941I617"/>
<dbReference type="InterPro" id="IPR051683">
    <property type="entry name" value="Enoyl-CoA_Hydratase/Isomerase"/>
</dbReference>
<evidence type="ECO:0000313" key="3">
    <source>
        <dbReference type="Proteomes" id="UP000680067"/>
    </source>
</evidence>
<proteinExistence type="inferred from homology"/>